<organism evidence="11 12">
    <name type="scientific">Candidatus Methanocrinis natronophilus</name>
    <dbReference type="NCBI Taxonomy" id="3033396"/>
    <lineage>
        <taxon>Archaea</taxon>
        <taxon>Methanobacteriati</taxon>
        <taxon>Methanobacteriota</taxon>
        <taxon>Stenosarchaea group</taxon>
        <taxon>Methanomicrobia</taxon>
        <taxon>Methanotrichales</taxon>
        <taxon>Methanotrichaceae</taxon>
        <taxon>Methanocrinis</taxon>
    </lineage>
</organism>
<dbReference type="Gene3D" id="3.40.470.10">
    <property type="entry name" value="Uracil-DNA glycosylase-like domain"/>
    <property type="match status" value="1"/>
</dbReference>
<evidence type="ECO:0000256" key="5">
    <source>
        <dbReference type="ARBA" id="ARBA00022763"/>
    </source>
</evidence>
<evidence type="ECO:0000256" key="6">
    <source>
        <dbReference type="ARBA" id="ARBA00022801"/>
    </source>
</evidence>
<comment type="caution">
    <text evidence="11">The sequence shown here is derived from an EMBL/GenBank/DDBJ whole genome shotgun (WGS) entry which is preliminary data.</text>
</comment>
<accession>A0ABT5X7Y9</accession>
<keyword evidence="4" id="KW-0479">Metal-binding</keyword>
<dbReference type="InterPro" id="IPR005122">
    <property type="entry name" value="Uracil-DNA_glycosylase-like"/>
</dbReference>
<keyword evidence="5" id="KW-0227">DNA damage</keyword>
<dbReference type="RefSeq" id="WP_316966554.1">
    <property type="nucleotide sequence ID" value="NZ_JARFPK010000019.1"/>
</dbReference>
<evidence type="ECO:0000256" key="8">
    <source>
        <dbReference type="ARBA" id="ARBA00023014"/>
    </source>
</evidence>
<evidence type="ECO:0000256" key="9">
    <source>
        <dbReference type="ARBA" id="ARBA00023204"/>
    </source>
</evidence>
<keyword evidence="3" id="KW-0004">4Fe-4S</keyword>
<dbReference type="InterPro" id="IPR051536">
    <property type="entry name" value="UDG_Type-4/5"/>
</dbReference>
<dbReference type="EMBL" id="JARFPK010000019">
    <property type="protein sequence ID" value="MDF0590811.1"/>
    <property type="molecule type" value="Genomic_DNA"/>
</dbReference>
<name>A0ABT5X7Y9_9EURY</name>
<keyword evidence="12" id="KW-1185">Reference proteome</keyword>
<evidence type="ECO:0000313" key="12">
    <source>
        <dbReference type="Proteomes" id="UP001220010"/>
    </source>
</evidence>
<sequence>MNTDQSAEVKRSPPERSRELVSIEEAIKACEGCPLARGRTKAVPGEGPDRADILLVGEAPGRDEDRSGRPFVGRAGSVLDRALKEAGIERSKVYITNVVKCRPPGNRRPKREEVKACLPHLQSQIGEVRPKVVILMGNAATKAVLGIEGVTDLRGQAFGELYFVTFHPAALLRNRNLEDALVSDLKAAISRATISKSDAED</sequence>
<evidence type="ECO:0000256" key="4">
    <source>
        <dbReference type="ARBA" id="ARBA00022723"/>
    </source>
</evidence>
<keyword evidence="9" id="KW-0234">DNA repair</keyword>
<evidence type="ECO:0000256" key="7">
    <source>
        <dbReference type="ARBA" id="ARBA00023004"/>
    </source>
</evidence>
<dbReference type="InterPro" id="IPR005273">
    <property type="entry name" value="Ura-DNA_glyco_family4"/>
</dbReference>
<gene>
    <name evidence="11" type="ORF">P0O15_06455</name>
</gene>
<protein>
    <recommendedName>
        <fullName evidence="2">Type-4 uracil-DNA glycosylase</fullName>
    </recommendedName>
</protein>
<comment type="similarity">
    <text evidence="1">Belongs to the uracil-DNA glycosylase (UDG) superfamily. Type 4 (UDGa) family.</text>
</comment>
<feature type="domain" description="Uracil-DNA glycosylase-like" evidence="10">
    <location>
        <begin position="44"/>
        <end position="186"/>
    </location>
</feature>
<dbReference type="NCBIfam" id="TIGR00758">
    <property type="entry name" value="UDG_fam4"/>
    <property type="match status" value="1"/>
</dbReference>
<dbReference type="PANTHER" id="PTHR33693">
    <property type="entry name" value="TYPE-5 URACIL-DNA GLYCOSYLASE"/>
    <property type="match status" value="1"/>
</dbReference>
<dbReference type="SMART" id="SM00986">
    <property type="entry name" value="UDG"/>
    <property type="match status" value="1"/>
</dbReference>
<evidence type="ECO:0000313" key="11">
    <source>
        <dbReference type="EMBL" id="MDF0590811.1"/>
    </source>
</evidence>
<reference evidence="11 12" key="1">
    <citation type="submission" date="2023-03" db="EMBL/GenBank/DDBJ databases">
        <title>WGS of Methanotrichaceae archaeon Mx.</title>
        <authorList>
            <person name="Sorokin D.Y."/>
            <person name="Merkel A.Y."/>
        </authorList>
    </citation>
    <scope>NUCLEOTIDE SEQUENCE [LARGE SCALE GENOMIC DNA]</scope>
    <source>
        <strain evidence="11 12">Mx</strain>
    </source>
</reference>
<keyword evidence="7" id="KW-0408">Iron</keyword>
<evidence type="ECO:0000256" key="3">
    <source>
        <dbReference type="ARBA" id="ARBA00022485"/>
    </source>
</evidence>
<proteinExistence type="inferred from homology"/>
<dbReference type="SMART" id="SM00987">
    <property type="entry name" value="UreE_C"/>
    <property type="match status" value="1"/>
</dbReference>
<dbReference type="CDD" id="cd10030">
    <property type="entry name" value="UDG-F4_TTUDGA_SPO1dp_like"/>
    <property type="match status" value="1"/>
</dbReference>
<keyword evidence="8" id="KW-0411">Iron-sulfur</keyword>
<dbReference type="Proteomes" id="UP001220010">
    <property type="component" value="Unassembled WGS sequence"/>
</dbReference>
<evidence type="ECO:0000256" key="2">
    <source>
        <dbReference type="ARBA" id="ARBA00019403"/>
    </source>
</evidence>
<dbReference type="SUPFAM" id="SSF52141">
    <property type="entry name" value="Uracil-DNA glycosylase-like"/>
    <property type="match status" value="1"/>
</dbReference>
<evidence type="ECO:0000259" key="10">
    <source>
        <dbReference type="SMART" id="SM00986"/>
    </source>
</evidence>
<keyword evidence="6" id="KW-0378">Hydrolase</keyword>
<dbReference type="PANTHER" id="PTHR33693:SF9">
    <property type="entry name" value="TYPE-4 URACIL-DNA GLYCOSYLASE"/>
    <property type="match status" value="1"/>
</dbReference>
<dbReference type="Pfam" id="PF03167">
    <property type="entry name" value="UDG"/>
    <property type="match status" value="1"/>
</dbReference>
<dbReference type="InterPro" id="IPR036895">
    <property type="entry name" value="Uracil-DNA_glycosylase-like_sf"/>
</dbReference>
<evidence type="ECO:0000256" key="1">
    <source>
        <dbReference type="ARBA" id="ARBA00006521"/>
    </source>
</evidence>